<dbReference type="EC" id="3.1.-.-" evidence="2"/>
<gene>
    <name evidence="2" type="ORF">ACFFQ6_34535</name>
</gene>
<dbReference type="Gene3D" id="3.60.21.10">
    <property type="match status" value="1"/>
</dbReference>
<dbReference type="PANTHER" id="PTHR43143:SF1">
    <property type="entry name" value="SERINE_THREONINE-PROTEIN PHOSPHATASE CPPED1"/>
    <property type="match status" value="1"/>
</dbReference>
<accession>A0ABV5XSB8</accession>
<keyword evidence="2" id="KW-0378">Hydrolase</keyword>
<evidence type="ECO:0000313" key="2">
    <source>
        <dbReference type="EMBL" id="MFB9784822.1"/>
    </source>
</evidence>
<dbReference type="EMBL" id="JBHMAS010000097">
    <property type="protein sequence ID" value="MFB9784822.1"/>
    <property type="molecule type" value="Genomic_DNA"/>
</dbReference>
<protein>
    <submittedName>
        <fullName evidence="2">Metallophosphoesterase family protein</fullName>
        <ecNumber evidence="2">3.1.-.-</ecNumber>
    </submittedName>
</protein>
<feature type="domain" description="Calcineurin-like phosphoesterase" evidence="1">
    <location>
        <begin position="1"/>
        <end position="202"/>
    </location>
</feature>
<dbReference type="SUPFAM" id="SSF56300">
    <property type="entry name" value="Metallo-dependent phosphatases"/>
    <property type="match status" value="1"/>
</dbReference>
<dbReference type="GO" id="GO:0016787">
    <property type="term" value="F:hydrolase activity"/>
    <property type="evidence" value="ECO:0007669"/>
    <property type="project" value="UniProtKB-KW"/>
</dbReference>
<comment type="caution">
    <text evidence="2">The sequence shown here is derived from an EMBL/GenBank/DDBJ whole genome shotgun (WGS) entry which is preliminary data.</text>
</comment>
<dbReference type="RefSeq" id="WP_378377060.1">
    <property type="nucleotide sequence ID" value="NZ_JBHMAS010000097.1"/>
</dbReference>
<dbReference type="InterPro" id="IPR004843">
    <property type="entry name" value="Calcineurin-like_PHP"/>
</dbReference>
<proteinExistence type="predicted"/>
<reference evidence="2 3" key="1">
    <citation type="submission" date="2024-09" db="EMBL/GenBank/DDBJ databases">
        <authorList>
            <person name="Sun Q."/>
            <person name="Mori K."/>
        </authorList>
    </citation>
    <scope>NUCLEOTIDE SEQUENCE [LARGE SCALE GENOMIC DNA]</scope>
    <source>
        <strain evidence="2 3">JCM 11411</strain>
    </source>
</reference>
<keyword evidence="3" id="KW-1185">Reference proteome</keyword>
<evidence type="ECO:0000313" key="3">
    <source>
        <dbReference type="Proteomes" id="UP001589587"/>
    </source>
</evidence>
<name>A0ABV5XSB8_9NOCA</name>
<dbReference type="Pfam" id="PF00149">
    <property type="entry name" value="Metallophos"/>
    <property type="match status" value="1"/>
</dbReference>
<dbReference type="PANTHER" id="PTHR43143">
    <property type="entry name" value="METALLOPHOSPHOESTERASE, CALCINEURIN SUPERFAMILY"/>
    <property type="match status" value="1"/>
</dbReference>
<dbReference type="InterPro" id="IPR051918">
    <property type="entry name" value="STPP_CPPED1"/>
</dbReference>
<evidence type="ECO:0000259" key="1">
    <source>
        <dbReference type="Pfam" id="PF00149"/>
    </source>
</evidence>
<sequence length="279" mass="30498">MKIVQISDTHLTAAGGPTEDAFRLLSRHLNDEVRPDLVVHSGDIQVLDPDDAADRAHSRELLELIDAPLLVIPGNHDVGMPGMNAWAGISVTDQRVGAHVAAFGPDHWRHDADEAVLLGINSELLGSGLQLEADQWRWLEQTFGDLPEGRPVLLFLHKPLWSVTDEPVDHQVDVEPVARDRLLGLVDGVDLRAVGCGHLHRYRQVQRGRTIEVWAPATAFLASVDGELPDSRQELGYVEYTVAGDAVSAKFRLVPGMPQLTVDDVPEIAKAIETMTAAL</sequence>
<organism evidence="2 3">
    <name type="scientific">Rhodococcus baikonurensis</name>
    <dbReference type="NCBI Taxonomy" id="172041"/>
    <lineage>
        <taxon>Bacteria</taxon>
        <taxon>Bacillati</taxon>
        <taxon>Actinomycetota</taxon>
        <taxon>Actinomycetes</taxon>
        <taxon>Mycobacteriales</taxon>
        <taxon>Nocardiaceae</taxon>
        <taxon>Rhodococcus</taxon>
        <taxon>Rhodococcus erythropolis group</taxon>
    </lineage>
</organism>
<dbReference type="InterPro" id="IPR029052">
    <property type="entry name" value="Metallo-depent_PP-like"/>
</dbReference>
<dbReference type="Proteomes" id="UP001589587">
    <property type="component" value="Unassembled WGS sequence"/>
</dbReference>